<evidence type="ECO:0000313" key="3">
    <source>
        <dbReference type="Proteomes" id="UP001060919"/>
    </source>
</evidence>
<dbReference type="InterPro" id="IPR029063">
    <property type="entry name" value="SAM-dependent_MTases_sf"/>
</dbReference>
<reference evidence="2" key="1">
    <citation type="submission" date="2022-09" db="EMBL/GenBank/DDBJ databases">
        <title>Aureispira anguillicida sp. nov., isolated from Leptocephalus of Japanese eel Anguilla japonica.</title>
        <authorList>
            <person name="Yuasa K."/>
            <person name="Mekata T."/>
            <person name="Ikunari K."/>
        </authorList>
    </citation>
    <scope>NUCLEOTIDE SEQUENCE</scope>
    <source>
        <strain evidence="2">EL160426</strain>
    </source>
</reference>
<dbReference type="PANTHER" id="PTHR43861:SF1">
    <property type="entry name" value="TRANS-ACONITATE 2-METHYLTRANSFERASE"/>
    <property type="match status" value="1"/>
</dbReference>
<evidence type="ECO:0000313" key="2">
    <source>
        <dbReference type="EMBL" id="BDS11958.1"/>
    </source>
</evidence>
<dbReference type="GO" id="GO:0008757">
    <property type="term" value="F:S-adenosylmethionine-dependent methyltransferase activity"/>
    <property type="evidence" value="ECO:0007669"/>
    <property type="project" value="InterPro"/>
</dbReference>
<proteinExistence type="predicted"/>
<name>A0A915YFB9_9BACT</name>
<dbReference type="RefSeq" id="WP_264793087.1">
    <property type="nucleotide sequence ID" value="NZ_AP026867.1"/>
</dbReference>
<dbReference type="Pfam" id="PF08241">
    <property type="entry name" value="Methyltransf_11"/>
    <property type="match status" value="1"/>
</dbReference>
<dbReference type="AlphaFoldDB" id="A0A915YFB9"/>
<gene>
    <name evidence="2" type="ORF">AsAng_0026730</name>
</gene>
<dbReference type="Gene3D" id="3.40.50.150">
    <property type="entry name" value="Vaccinia Virus protein VP39"/>
    <property type="match status" value="1"/>
</dbReference>
<accession>A0A915YFB9</accession>
<keyword evidence="2" id="KW-0808">Transferase</keyword>
<evidence type="ECO:0000259" key="1">
    <source>
        <dbReference type="Pfam" id="PF08241"/>
    </source>
</evidence>
<dbReference type="EMBL" id="AP026867">
    <property type="protein sequence ID" value="BDS11958.1"/>
    <property type="molecule type" value="Genomic_DNA"/>
</dbReference>
<dbReference type="Proteomes" id="UP001060919">
    <property type="component" value="Chromosome"/>
</dbReference>
<dbReference type="PANTHER" id="PTHR43861">
    <property type="entry name" value="TRANS-ACONITATE 2-METHYLTRANSFERASE-RELATED"/>
    <property type="match status" value="1"/>
</dbReference>
<protein>
    <submittedName>
        <fullName evidence="2">Class I SAM-dependent methyltransferase</fullName>
    </submittedName>
</protein>
<dbReference type="InterPro" id="IPR013216">
    <property type="entry name" value="Methyltransf_11"/>
</dbReference>
<feature type="domain" description="Methyltransferase type 11" evidence="1">
    <location>
        <begin position="42"/>
        <end position="136"/>
    </location>
</feature>
<dbReference type="GO" id="GO:0032259">
    <property type="term" value="P:methylation"/>
    <property type="evidence" value="ECO:0007669"/>
    <property type="project" value="UniProtKB-KW"/>
</dbReference>
<dbReference type="SUPFAM" id="SSF53335">
    <property type="entry name" value="S-adenosyl-L-methionine-dependent methyltransferases"/>
    <property type="match status" value="1"/>
</dbReference>
<dbReference type="KEGG" id="aup:AsAng_0026730"/>
<organism evidence="2 3">
    <name type="scientific">Aureispira anguillae</name>
    <dbReference type="NCBI Taxonomy" id="2864201"/>
    <lineage>
        <taxon>Bacteria</taxon>
        <taxon>Pseudomonadati</taxon>
        <taxon>Bacteroidota</taxon>
        <taxon>Saprospiria</taxon>
        <taxon>Saprospirales</taxon>
        <taxon>Saprospiraceae</taxon>
        <taxon>Aureispira</taxon>
    </lineage>
</organism>
<keyword evidence="2" id="KW-0489">Methyltransferase</keyword>
<dbReference type="CDD" id="cd02440">
    <property type="entry name" value="AdoMet_MTases"/>
    <property type="match status" value="1"/>
</dbReference>
<keyword evidence="3" id="KW-1185">Reference proteome</keyword>
<sequence length="210" mass="24367">MKNDELYNIWAATYDTNENKTRDLDLKITQEVLKEYEFEQVLEIGAGTGKNTAWLAHKAKHITAIDFSLEMLKLLQQKVKGAAVEIFESDLNQKWPLKDEQVDLVLANLVLEHIENLEPIFAEAARVMKPQGTFFVSELHPFKQYMGSKASFEQNGERVSLNCYVHHISDYIEQAKKAGLHCVKWQEWFDNEDRTKPPRLVSFIFELATY</sequence>